<proteinExistence type="predicted"/>
<dbReference type="OrthoDB" id="2093003at2759"/>
<comment type="caution">
    <text evidence="1">The sequence shown here is derived from an EMBL/GenBank/DDBJ whole genome shotgun (WGS) entry which is preliminary data.</text>
</comment>
<organism evidence="1 2">
    <name type="scientific">Symbiodinium natans</name>
    <dbReference type="NCBI Taxonomy" id="878477"/>
    <lineage>
        <taxon>Eukaryota</taxon>
        <taxon>Sar</taxon>
        <taxon>Alveolata</taxon>
        <taxon>Dinophyceae</taxon>
        <taxon>Suessiales</taxon>
        <taxon>Symbiodiniaceae</taxon>
        <taxon>Symbiodinium</taxon>
    </lineage>
</organism>
<evidence type="ECO:0000313" key="1">
    <source>
        <dbReference type="EMBL" id="CAE7412958.1"/>
    </source>
</evidence>
<dbReference type="SUPFAM" id="SSF52540">
    <property type="entry name" value="P-loop containing nucleoside triphosphate hydrolases"/>
    <property type="match status" value="1"/>
</dbReference>
<name>A0A812R108_9DINO</name>
<dbReference type="Gene3D" id="3.40.50.300">
    <property type="entry name" value="P-loop containing nucleotide triphosphate hydrolases"/>
    <property type="match status" value="1"/>
</dbReference>
<dbReference type="Proteomes" id="UP000604046">
    <property type="component" value="Unassembled WGS sequence"/>
</dbReference>
<reference evidence="1" key="1">
    <citation type="submission" date="2021-02" db="EMBL/GenBank/DDBJ databases">
        <authorList>
            <person name="Dougan E. K."/>
            <person name="Rhodes N."/>
            <person name="Thang M."/>
            <person name="Chan C."/>
        </authorList>
    </citation>
    <scope>NUCLEOTIDE SEQUENCE</scope>
</reference>
<sequence>MRICLLSPLAAAIGYVVIRVLVRRRSPRAQLSDLQAAATALARKQRISVIGCSCTGKSTLASMLAKIKGVQYIDMDRLAWLPGWQLRDHKERDEMLSKELQQAKARGGFTADGHYGLKAKKRLVREWEDIEVIVWLDLDFWIVLGRAFWRTAYRIIYRVECCNGNYEQPVRLLGLTKDSVIHCVLTMHHLMEEKVMRLRQEYPQQLLVRLRCPKDVDLLWHLVEQEMLKGAPDRPP</sequence>
<dbReference type="InterPro" id="IPR027417">
    <property type="entry name" value="P-loop_NTPase"/>
</dbReference>
<gene>
    <name evidence="1" type="primary">ubiB</name>
    <name evidence="1" type="ORF">SNAT2548_LOCUS22460</name>
</gene>
<dbReference type="PANTHER" id="PTHR37816:SF1">
    <property type="entry name" value="TOXIN"/>
    <property type="match status" value="1"/>
</dbReference>
<dbReference type="PANTHER" id="PTHR37816">
    <property type="entry name" value="YALI0E33011P"/>
    <property type="match status" value="1"/>
</dbReference>
<dbReference type="EMBL" id="CAJNDS010002290">
    <property type="protein sequence ID" value="CAE7412958.1"/>
    <property type="molecule type" value="Genomic_DNA"/>
</dbReference>
<dbReference type="InterPro" id="IPR052922">
    <property type="entry name" value="Cytidylate_Kinase-2"/>
</dbReference>
<dbReference type="AlphaFoldDB" id="A0A812R108"/>
<keyword evidence="2" id="KW-1185">Reference proteome</keyword>
<evidence type="ECO:0000313" key="2">
    <source>
        <dbReference type="Proteomes" id="UP000604046"/>
    </source>
</evidence>
<accession>A0A812R108</accession>
<protein>
    <submittedName>
        <fullName evidence="1">UbiB protein</fullName>
    </submittedName>
</protein>